<protein>
    <submittedName>
        <fullName evidence="10">TonB-dependent receptor plug</fullName>
    </submittedName>
</protein>
<feature type="domain" description="TonB-dependent receptor plug" evidence="9">
    <location>
        <begin position="152"/>
        <end position="231"/>
    </location>
</feature>
<dbReference type="SUPFAM" id="SSF56935">
    <property type="entry name" value="Porins"/>
    <property type="match status" value="1"/>
</dbReference>
<dbReference type="PANTHER" id="PTHR30069:SF29">
    <property type="entry name" value="HEMOGLOBIN AND HEMOGLOBIN-HAPTOGLOBIN-BINDING PROTEIN 1-RELATED"/>
    <property type="match status" value="1"/>
</dbReference>
<dbReference type="InterPro" id="IPR039426">
    <property type="entry name" value="TonB-dep_rcpt-like"/>
</dbReference>
<dbReference type="GO" id="GO:0044718">
    <property type="term" value="P:siderophore transmembrane transport"/>
    <property type="evidence" value="ECO:0007669"/>
    <property type="project" value="TreeGrafter"/>
</dbReference>
<dbReference type="InterPro" id="IPR036942">
    <property type="entry name" value="Beta-barrel_TonB_sf"/>
</dbReference>
<dbReference type="EMBL" id="CP001100">
    <property type="protein sequence ID" value="ACF14502.1"/>
    <property type="molecule type" value="Genomic_DNA"/>
</dbReference>
<keyword evidence="11" id="KW-1185">Reference proteome</keyword>
<dbReference type="eggNOG" id="COG4771">
    <property type="taxonomic scope" value="Bacteria"/>
</dbReference>
<accession>B3QV01</accession>
<evidence type="ECO:0000256" key="4">
    <source>
        <dbReference type="ARBA" id="ARBA00022692"/>
    </source>
</evidence>
<dbReference type="PROSITE" id="PS52016">
    <property type="entry name" value="TONB_DEPENDENT_REC_3"/>
    <property type="match status" value="1"/>
</dbReference>
<organism evidence="10 11">
    <name type="scientific">Chloroherpeton thalassium (strain ATCC 35110 / GB-78)</name>
    <dbReference type="NCBI Taxonomy" id="517418"/>
    <lineage>
        <taxon>Bacteria</taxon>
        <taxon>Pseudomonadati</taxon>
        <taxon>Chlorobiota</taxon>
        <taxon>Chlorobiia</taxon>
        <taxon>Chlorobiales</taxon>
        <taxon>Chloroherpetonaceae</taxon>
        <taxon>Chloroherpeton</taxon>
    </lineage>
</organism>
<dbReference type="STRING" id="517418.Ctha_2050"/>
<keyword evidence="3 8" id="KW-1134">Transmembrane beta strand</keyword>
<reference evidence="10 11" key="1">
    <citation type="submission" date="2008-06" db="EMBL/GenBank/DDBJ databases">
        <title>Complete sequence of Chloroherpeton thalassium ATCC 35110.</title>
        <authorList>
            <consortium name="US DOE Joint Genome Institute"/>
            <person name="Lucas S."/>
            <person name="Copeland A."/>
            <person name="Lapidus A."/>
            <person name="Glavina del Rio T."/>
            <person name="Dalin E."/>
            <person name="Tice H."/>
            <person name="Bruce D."/>
            <person name="Goodwin L."/>
            <person name="Pitluck S."/>
            <person name="Schmutz J."/>
            <person name="Larimer F."/>
            <person name="Land M."/>
            <person name="Hauser L."/>
            <person name="Kyrpides N."/>
            <person name="Mikhailova N."/>
            <person name="Liu Z."/>
            <person name="Li T."/>
            <person name="Zhao F."/>
            <person name="Overmann J."/>
            <person name="Bryant D.A."/>
            <person name="Richardson P."/>
        </authorList>
    </citation>
    <scope>NUCLEOTIDE SEQUENCE [LARGE SCALE GENOMIC DNA]</scope>
    <source>
        <strain evidence="11">ATCC 35110 / GB-78</strain>
    </source>
</reference>
<dbReference type="Gene3D" id="2.60.40.1120">
    <property type="entry name" value="Carboxypeptidase-like, regulatory domain"/>
    <property type="match status" value="1"/>
</dbReference>
<evidence type="ECO:0000313" key="11">
    <source>
        <dbReference type="Proteomes" id="UP000001208"/>
    </source>
</evidence>
<dbReference type="Pfam" id="PF13715">
    <property type="entry name" value="CarbopepD_reg_2"/>
    <property type="match status" value="1"/>
</dbReference>
<dbReference type="Gene3D" id="2.40.170.20">
    <property type="entry name" value="TonB-dependent receptor, beta-barrel domain"/>
    <property type="match status" value="1"/>
</dbReference>
<evidence type="ECO:0000256" key="8">
    <source>
        <dbReference type="PROSITE-ProRule" id="PRU01360"/>
    </source>
</evidence>
<evidence type="ECO:0000256" key="1">
    <source>
        <dbReference type="ARBA" id="ARBA00004571"/>
    </source>
</evidence>
<evidence type="ECO:0000259" key="9">
    <source>
        <dbReference type="Pfam" id="PF07715"/>
    </source>
</evidence>
<dbReference type="GO" id="GO:0009279">
    <property type="term" value="C:cell outer membrane"/>
    <property type="evidence" value="ECO:0007669"/>
    <property type="project" value="UniProtKB-SubCell"/>
</dbReference>
<dbReference type="KEGG" id="cts:Ctha_2050"/>
<keyword evidence="10" id="KW-0675">Receptor</keyword>
<dbReference type="AlphaFoldDB" id="B3QV01"/>
<dbReference type="GO" id="GO:0015344">
    <property type="term" value="F:siderophore uptake transmembrane transporter activity"/>
    <property type="evidence" value="ECO:0007669"/>
    <property type="project" value="TreeGrafter"/>
</dbReference>
<keyword evidence="2 8" id="KW-0813">Transport</keyword>
<dbReference type="Gene3D" id="2.170.130.10">
    <property type="entry name" value="TonB-dependent receptor, plug domain"/>
    <property type="match status" value="1"/>
</dbReference>
<evidence type="ECO:0000313" key="10">
    <source>
        <dbReference type="EMBL" id="ACF14502.1"/>
    </source>
</evidence>
<keyword evidence="7 8" id="KW-0998">Cell outer membrane</keyword>
<dbReference type="Proteomes" id="UP000001208">
    <property type="component" value="Chromosome"/>
</dbReference>
<evidence type="ECO:0000256" key="6">
    <source>
        <dbReference type="ARBA" id="ARBA00023136"/>
    </source>
</evidence>
<proteinExistence type="inferred from homology"/>
<comment type="similarity">
    <text evidence="8">Belongs to the TonB-dependent receptor family.</text>
</comment>
<dbReference type="OrthoDB" id="9758870at2"/>
<sequence length="873" mass="98525">MNLKYSFSFHLIFLTFSLVLFPMSTGLSKPLRSGEISGKVLDSKTDEAMAGVTLVLEGTTLGTVTDAAGRYKIANVPAGEQTILARFIGYQTQKRTITIQENAKLVLNFYLTESAVTAAAIEVVATKERQAPEDPRTSLFRIEPKQTKVLAGGAEDVLRSLQAIPGVLAQNDFSSQLFVRGSGPDQNLMLMDDIEVFNPYRLYGTISMFNPETVSDISLITGGFPAKYGDRLSAVLDITNRDGTQEKAIAGKLNANITDANAIFEGRAPFGLEGSWLISSRRTYYDLIVGPILKDAGLVEGDVAFPNFWDFQTKLAVQVHPEHQLQLNAVIGRDNVDIVTSERDSEQPDSLNLGNTTKNDVFGAAWHYTPTPNALNKFVVSWYRNSGDSRFSGTFVDDAAYSEEELEEFEEQGIDPTLLAFQAVETESTFEFLKTSLRDEISIKSNRHLFEAGVGTDFLTTSIYFFVDASESAKAAYQALVQSGQAGSIPFDTIITQSVSYFRSNAYVQDRIEILKNKLFLQPGLRFDYYKLIDKAYLAPRFNFSYALDDITTIRGAWGMYYQSPGYEKLIDQDEFFDLSQGEEFIRTLSAERAIHYVLGVDRWLNDRWQLKLEGYYKHFDDLLVQKKEVSTIYEVSYTGGDWYDTASWSAPYAVTEERLSSIPVNGGTGHAYGFEILLEKRRTTKDDRLNGWISYAYAIANRSRDGLEMPFDYDQRHTINVVVDYKLNDWLDLGVRWRFGSGYPYTPPVGVTPRVVPLDENETVWAIQRDSFLGDRVIFDIDYGDESNQNSKRLPAYHRLDIRFTAHSHYSAGYLSFDWDFYLDIINAYNNQNVISYRYDIVENPNGGAPLLERETQSMLPIIPTLGICVWF</sequence>
<keyword evidence="4 8" id="KW-0812">Transmembrane</keyword>
<dbReference type="Pfam" id="PF07715">
    <property type="entry name" value="Plug"/>
    <property type="match status" value="1"/>
</dbReference>
<keyword evidence="6 8" id="KW-0472">Membrane</keyword>
<gene>
    <name evidence="10" type="ordered locus">Ctha_2050</name>
</gene>
<name>B3QV01_CHLT3</name>
<evidence type="ECO:0000256" key="3">
    <source>
        <dbReference type="ARBA" id="ARBA00022452"/>
    </source>
</evidence>
<dbReference type="InterPro" id="IPR008969">
    <property type="entry name" value="CarboxyPept-like_regulatory"/>
</dbReference>
<evidence type="ECO:0000256" key="2">
    <source>
        <dbReference type="ARBA" id="ARBA00022448"/>
    </source>
</evidence>
<keyword evidence="5" id="KW-0732">Signal</keyword>
<dbReference type="PANTHER" id="PTHR30069">
    <property type="entry name" value="TONB-DEPENDENT OUTER MEMBRANE RECEPTOR"/>
    <property type="match status" value="1"/>
</dbReference>
<dbReference type="InterPro" id="IPR012910">
    <property type="entry name" value="Plug_dom"/>
</dbReference>
<dbReference type="HOGENOM" id="CLU_016599_0_0_10"/>
<evidence type="ECO:0000256" key="7">
    <source>
        <dbReference type="ARBA" id="ARBA00023237"/>
    </source>
</evidence>
<evidence type="ECO:0000256" key="5">
    <source>
        <dbReference type="ARBA" id="ARBA00022729"/>
    </source>
</evidence>
<dbReference type="InterPro" id="IPR037066">
    <property type="entry name" value="Plug_dom_sf"/>
</dbReference>
<dbReference type="SUPFAM" id="SSF49464">
    <property type="entry name" value="Carboxypeptidase regulatory domain-like"/>
    <property type="match status" value="1"/>
</dbReference>
<comment type="subcellular location">
    <subcellularLocation>
        <location evidence="1 8">Cell outer membrane</location>
        <topology evidence="1 8">Multi-pass membrane protein</topology>
    </subcellularLocation>
</comment>